<feature type="domain" description="Helicase C-terminal" evidence="7">
    <location>
        <begin position="1292"/>
        <end position="1470"/>
    </location>
</feature>
<dbReference type="SMART" id="SM00487">
    <property type="entry name" value="DEXDc"/>
    <property type="match status" value="1"/>
</dbReference>
<dbReference type="Pfam" id="PF26076">
    <property type="entry name" value="WHD_DDX60"/>
    <property type="match status" value="1"/>
</dbReference>
<dbReference type="EMBL" id="JBFXLR010000042">
    <property type="protein sequence ID" value="KAL2844268.1"/>
    <property type="molecule type" value="Genomic_DNA"/>
</dbReference>
<feature type="region of interest" description="Disordered" evidence="5">
    <location>
        <begin position="1796"/>
        <end position="1885"/>
    </location>
</feature>
<dbReference type="PANTHER" id="PTHR44533">
    <property type="entry name" value="DEAD/H RNA HELICASE, PUTATIVE-RELATED"/>
    <property type="match status" value="1"/>
</dbReference>
<keyword evidence="2" id="KW-0378">Hydrolase</keyword>
<dbReference type="Proteomes" id="UP001610444">
    <property type="component" value="Unassembled WGS sequence"/>
</dbReference>
<dbReference type="Pfam" id="PF23002">
    <property type="entry name" value="PIN-like_DDX60"/>
    <property type="match status" value="1"/>
</dbReference>
<feature type="region of interest" description="Disordered" evidence="5">
    <location>
        <begin position="614"/>
        <end position="651"/>
    </location>
</feature>
<gene>
    <name evidence="8" type="ORF">BJX68DRAFT_269795</name>
</gene>
<keyword evidence="4" id="KW-0067">ATP-binding</keyword>
<accession>A0ABR4JW32</accession>
<dbReference type="Pfam" id="PF00270">
    <property type="entry name" value="DEAD"/>
    <property type="match status" value="1"/>
</dbReference>
<evidence type="ECO:0000256" key="4">
    <source>
        <dbReference type="ARBA" id="ARBA00022840"/>
    </source>
</evidence>
<evidence type="ECO:0000259" key="6">
    <source>
        <dbReference type="PROSITE" id="PS51192"/>
    </source>
</evidence>
<evidence type="ECO:0000256" key="3">
    <source>
        <dbReference type="ARBA" id="ARBA00022806"/>
    </source>
</evidence>
<keyword evidence="3 8" id="KW-0347">Helicase</keyword>
<dbReference type="PANTHER" id="PTHR44533:SF4">
    <property type="entry name" value="DEAD_H RNA HELICASE, PUTATIVE-RELATED"/>
    <property type="match status" value="1"/>
</dbReference>
<dbReference type="GO" id="GO:0004386">
    <property type="term" value="F:helicase activity"/>
    <property type="evidence" value="ECO:0007669"/>
    <property type="project" value="UniProtKB-KW"/>
</dbReference>
<evidence type="ECO:0000259" key="7">
    <source>
        <dbReference type="PROSITE" id="PS51194"/>
    </source>
</evidence>
<comment type="caution">
    <text evidence="8">The sequence shown here is derived from an EMBL/GenBank/DDBJ whole genome shotgun (WGS) entry which is preliminary data.</text>
</comment>
<dbReference type="SMART" id="SM00490">
    <property type="entry name" value="HELICc"/>
    <property type="match status" value="1"/>
</dbReference>
<feature type="region of interest" description="Disordered" evidence="5">
    <location>
        <begin position="283"/>
        <end position="302"/>
    </location>
</feature>
<feature type="region of interest" description="Disordered" evidence="5">
    <location>
        <begin position="159"/>
        <end position="215"/>
    </location>
</feature>
<feature type="compositionally biased region" description="Acidic residues" evidence="5">
    <location>
        <begin position="283"/>
        <end position="298"/>
    </location>
</feature>
<feature type="region of interest" description="Disordered" evidence="5">
    <location>
        <begin position="1260"/>
        <end position="1308"/>
    </location>
</feature>
<dbReference type="InterPro" id="IPR027417">
    <property type="entry name" value="P-loop_NTPase"/>
</dbReference>
<dbReference type="InterPro" id="IPR014001">
    <property type="entry name" value="Helicase_ATP-bd"/>
</dbReference>
<dbReference type="InterPro" id="IPR055124">
    <property type="entry name" value="PIN-like_DDX60"/>
</dbReference>
<dbReference type="Pfam" id="PF00271">
    <property type="entry name" value="Helicase_C"/>
    <property type="match status" value="1"/>
</dbReference>
<keyword evidence="1" id="KW-0547">Nucleotide-binding</keyword>
<evidence type="ECO:0000313" key="9">
    <source>
        <dbReference type="Proteomes" id="UP001610444"/>
    </source>
</evidence>
<sequence>MVDSANLLEWFETLGSRTLDLVGDYAGDERFLLEGDSLLLQCFSDNALDLSTGLQLLHATSLVEKFLANLRQRKCVFHVVFFAEHAQACVPVGVSKELRPKYRLAREAIVQHLVQNLATSLQAIEIKCFPSYQSQEFQEYLHAVAPYFLMCHDGSAPVDPSQVPGANTSDSDESDNDESDNDESDNDESDNNESDGDESDSDGTDSPATDLNIGEAVPEFSQTKIIMRSMIHWFVCNGYNISLLNSLECRDTKVVSMILEGSASKAQNLKLRAIGDLLNNADGDSESDSLESDHEEDYSSLGLSATTRRAQQSFLAEEDLISRISELARNRGMELTQREWATLIALGSMSRVLPFRHNDIVGARAMLMHTAILSDCKLSERAVVVPRCQASEAFMRKYVEALHEILTSAFWQNMTATVSCKCDLGDAIDGRLFLVTARALQPHNAQAFSPSTLAKVETLSTALVGLFKLDVRPIAAHSPKWCDTTETTECNGLASSTEQPRKSGQTEEALTVLPFHNPVIDAHLEPVRVVVSDKASPSPSGSMSRIFQELSHWHNHKRPLDNRGKITLTERQQMFAHRRNQRFMTDTARYAASLTNAVGGSLAPETVFVKSQSEKAMKQPRAPHAGGTSYSGTARKENTSTKHKKTGKGTVSVRDQIAAKRQSKQLEEFNKLFANWRTSIEGLERVPDNIARYVKVKAHLTNLPADKASTLRPEILAYMLSILVNAWKEKCDTSERQRSVHILALIWQVIQDIGHLKKGVTEDIARAVQRTVRAIRLPPIEMRLEGTRKLPFEFAEFSTSNDAFALRSTPTKLQLLHAGPYMDRSMGSAPDPRVHDFEPDKWQREVLDQIDARKSLFVVAPTSAGKTFISFYAIKQVLEDDNDGVLVYVAPTKALVNQIAAEVQARFSKSYGNTPGKSVWAIHTRDYRINNPTGCQVLITVPHILQIMLLAPSNARSWSPRVKRIIFDEVHCIGQAEDGLIWEQLLLLAPCPIIALSATIGNPAKFKEWLEITQKANGLELKMIEHKARYSDLRKYIYHPPKDFVFSGLSTPPLLPPLGLDESASMAFVHPVASLIDRSRGLPDDLTLEPRDCYTLWKSMTKHATSAFPVDASLDPHNALPSIIKKADVIEWESLLKQVLRNWMNDSNSPFEKVVKDLSKSISNHKAVDLQVSSGEFDGAPEPKSVEQGDLFGTTLPLICALHEQGALPALFFNYDRSKCEKICFHLLGQLEDAEKHWKASDTVWKKKLQKFKEWKKLQETQKRVREPKKQKGKKRRDGDDDDGEEERTSRSEQARLVASKESSMFETFSPNNPVAGFHFADEKKLTDSEFDEYATQLRHRDVREEMITALRRGIGIHHSGLNRKYRQVCEILFRKGYLRIVIATGTLALGINMPCKTVVFSGDSVYLTALGFRQAAGRAGRRGFDFLGNVVFQGISQAKVCRLLSSKLPDLNGHFPLTTSLVLRLMTLLHESKGAPYAVKAINSILSCPRIYLGGDESKHTVLHHLRFSIEYLRRNWLLSERGAPLNFSGTISHLYYTGNSGFAFHALLSEGYFHALCKNLLGRRKETLRTLMLVLSHLFGRYNLPPSVLENWQSRDKSTSVVVLPALPKTAARILRSSNQKTLGIYSAYVKTFVDQHITEADCTLPLTQIKCGGDKPAREISTSPSFLAPTRVTSAFAALSGHRDEWNTIHELCTRIRSGVWLEQSVIPHLQISPEKDGPAPLNAYLYDFYKHGNVHALKTENKIRSGDLWFLLNDFSLVLATIVTSLENFMKLTPGMDTDLLDSMGGADASDDELDAGAGLSTSVNLPLRGQPDAKTGVAMTKQPKQSKVADSWDDDLSDNSDKEISTAPGHINHTAESPDEKSKQQFRGPSHDRRSNEADDFLEGEGLLQVLKAFKMLQEEFNAKFRAIWA</sequence>
<evidence type="ECO:0000313" key="8">
    <source>
        <dbReference type="EMBL" id="KAL2844268.1"/>
    </source>
</evidence>
<feature type="compositionally biased region" description="Basic and acidic residues" evidence="5">
    <location>
        <begin position="1260"/>
        <end position="1270"/>
    </location>
</feature>
<dbReference type="InterPro" id="IPR059032">
    <property type="entry name" value="WHD_DDX60"/>
</dbReference>
<dbReference type="SUPFAM" id="SSF52540">
    <property type="entry name" value="P-loop containing nucleoside triphosphate hydrolases"/>
    <property type="match status" value="1"/>
</dbReference>
<proteinExistence type="predicted"/>
<organism evidence="8 9">
    <name type="scientific">Aspergillus pseudodeflectus</name>
    <dbReference type="NCBI Taxonomy" id="176178"/>
    <lineage>
        <taxon>Eukaryota</taxon>
        <taxon>Fungi</taxon>
        <taxon>Dikarya</taxon>
        <taxon>Ascomycota</taxon>
        <taxon>Pezizomycotina</taxon>
        <taxon>Eurotiomycetes</taxon>
        <taxon>Eurotiomycetidae</taxon>
        <taxon>Eurotiales</taxon>
        <taxon>Aspergillaceae</taxon>
        <taxon>Aspergillus</taxon>
        <taxon>Aspergillus subgen. Nidulantes</taxon>
    </lineage>
</organism>
<feature type="compositionally biased region" description="Acidic residues" evidence="5">
    <location>
        <begin position="170"/>
        <end position="203"/>
    </location>
</feature>
<evidence type="ECO:0000256" key="5">
    <source>
        <dbReference type="SAM" id="MobiDB-lite"/>
    </source>
</evidence>
<reference evidence="8 9" key="1">
    <citation type="submission" date="2024-07" db="EMBL/GenBank/DDBJ databases">
        <title>Section-level genome sequencing and comparative genomics of Aspergillus sections Usti and Cavernicolus.</title>
        <authorList>
            <consortium name="Lawrence Berkeley National Laboratory"/>
            <person name="Nybo J.L."/>
            <person name="Vesth T.C."/>
            <person name="Theobald S."/>
            <person name="Frisvad J.C."/>
            <person name="Larsen T.O."/>
            <person name="Kjaerboelling I."/>
            <person name="Rothschild-Mancinelli K."/>
            <person name="Lyhne E.K."/>
            <person name="Kogle M.E."/>
            <person name="Barry K."/>
            <person name="Clum A."/>
            <person name="Na H."/>
            <person name="Ledsgaard L."/>
            <person name="Lin J."/>
            <person name="Lipzen A."/>
            <person name="Kuo A."/>
            <person name="Riley R."/>
            <person name="Mondo S."/>
            <person name="LaButti K."/>
            <person name="Haridas S."/>
            <person name="Pangalinan J."/>
            <person name="Salamov A.A."/>
            <person name="Simmons B.A."/>
            <person name="Magnuson J.K."/>
            <person name="Chen J."/>
            <person name="Drula E."/>
            <person name="Henrissat B."/>
            <person name="Wiebenga A."/>
            <person name="Lubbers R.J."/>
            <person name="Gomes A.C."/>
            <person name="Macurrencykelacurrency M.R."/>
            <person name="Stajich J."/>
            <person name="Grigoriev I.V."/>
            <person name="Mortensen U.H."/>
            <person name="De vries R.P."/>
            <person name="Baker S.E."/>
            <person name="Andersen M.R."/>
        </authorList>
    </citation>
    <scope>NUCLEOTIDE SEQUENCE [LARGE SCALE GENOMIC DNA]</scope>
    <source>
        <strain evidence="8 9">CBS 756.74</strain>
    </source>
</reference>
<feature type="domain" description="Helicase ATP-binding" evidence="6">
    <location>
        <begin position="847"/>
        <end position="1018"/>
    </location>
</feature>
<keyword evidence="9" id="KW-1185">Reference proteome</keyword>
<evidence type="ECO:0000256" key="2">
    <source>
        <dbReference type="ARBA" id="ARBA00022801"/>
    </source>
</evidence>
<dbReference type="InterPro" id="IPR011545">
    <property type="entry name" value="DEAD/DEAH_box_helicase_dom"/>
</dbReference>
<dbReference type="PROSITE" id="PS51194">
    <property type="entry name" value="HELICASE_CTER"/>
    <property type="match status" value="1"/>
</dbReference>
<dbReference type="RefSeq" id="XP_070896050.1">
    <property type="nucleotide sequence ID" value="XM_071046438.1"/>
</dbReference>
<dbReference type="Gene3D" id="3.40.50.300">
    <property type="entry name" value="P-loop containing nucleotide triphosphate hydrolases"/>
    <property type="match status" value="2"/>
</dbReference>
<dbReference type="GeneID" id="98161602"/>
<dbReference type="CDD" id="cd18025">
    <property type="entry name" value="DEXHc_DDX60"/>
    <property type="match status" value="1"/>
</dbReference>
<dbReference type="InterPro" id="IPR052431">
    <property type="entry name" value="SKI2_subfamily_helicases"/>
</dbReference>
<evidence type="ECO:0000256" key="1">
    <source>
        <dbReference type="ARBA" id="ARBA00022741"/>
    </source>
</evidence>
<protein>
    <submittedName>
        <fullName evidence="8">DEAD/DEAH box helicase</fullName>
    </submittedName>
</protein>
<dbReference type="PROSITE" id="PS51192">
    <property type="entry name" value="HELICASE_ATP_BIND_1"/>
    <property type="match status" value="1"/>
</dbReference>
<feature type="compositionally biased region" description="Basic and acidic residues" evidence="5">
    <location>
        <begin position="1861"/>
        <end position="1882"/>
    </location>
</feature>
<name>A0ABR4JW32_9EURO</name>
<dbReference type="InterPro" id="IPR001650">
    <property type="entry name" value="Helicase_C-like"/>
</dbReference>